<dbReference type="Gene3D" id="3.40.50.1820">
    <property type="entry name" value="alpha/beta hydrolase"/>
    <property type="match status" value="1"/>
</dbReference>
<dbReference type="InterPro" id="IPR022742">
    <property type="entry name" value="Hydrolase_4"/>
</dbReference>
<evidence type="ECO:0000313" key="2">
    <source>
        <dbReference type="EMBL" id="MDT0604500.1"/>
    </source>
</evidence>
<keyword evidence="2" id="KW-0378">Hydrolase</keyword>
<dbReference type="SUPFAM" id="SSF53474">
    <property type="entry name" value="alpha/beta-Hydrolases"/>
    <property type="match status" value="1"/>
</dbReference>
<dbReference type="EMBL" id="JAVRIF010000007">
    <property type="protein sequence ID" value="MDT0604500.1"/>
    <property type="molecule type" value="Genomic_DNA"/>
</dbReference>
<feature type="domain" description="Serine aminopeptidase S33" evidence="1">
    <location>
        <begin position="29"/>
        <end position="170"/>
    </location>
</feature>
<comment type="caution">
    <text evidence="2">The sequence shown here is derived from an EMBL/GenBank/DDBJ whole genome shotgun (WGS) entry which is preliminary data.</text>
</comment>
<evidence type="ECO:0000259" key="1">
    <source>
        <dbReference type="Pfam" id="PF12146"/>
    </source>
</evidence>
<dbReference type="InterPro" id="IPR029058">
    <property type="entry name" value="AB_hydrolase_fold"/>
</dbReference>
<keyword evidence="3" id="KW-1185">Reference proteome</keyword>
<dbReference type="GO" id="GO:0016787">
    <property type="term" value="F:hydrolase activity"/>
    <property type="evidence" value="ECO:0007669"/>
    <property type="project" value="UniProtKB-KW"/>
</dbReference>
<evidence type="ECO:0000313" key="3">
    <source>
        <dbReference type="Proteomes" id="UP001266357"/>
    </source>
</evidence>
<gene>
    <name evidence="2" type="ORF">RM573_12900</name>
</gene>
<dbReference type="RefSeq" id="WP_311582693.1">
    <property type="nucleotide sequence ID" value="NZ_JAVRIF010000007.1"/>
</dbReference>
<organism evidence="2 3">
    <name type="scientific">Thalassotalea castellviae</name>
    <dbReference type="NCBI Taxonomy" id="3075612"/>
    <lineage>
        <taxon>Bacteria</taxon>
        <taxon>Pseudomonadati</taxon>
        <taxon>Pseudomonadota</taxon>
        <taxon>Gammaproteobacteria</taxon>
        <taxon>Alteromonadales</taxon>
        <taxon>Colwelliaceae</taxon>
        <taxon>Thalassotalea</taxon>
    </lineage>
</organism>
<name>A0ABU3A3L8_9GAMM</name>
<sequence length="296" mass="34388">MQQESLYINDGEHQLHLRHIVKKPHGIPVLMLHGTMENGKIFYTESGRGLGCYLAEHGFDVYVADFRGKGLSKPPIAEDAEHGQWEMINHDIPLFIDFIKARTKQPMHIVCHSWGGVLLKAFLARNPDRVEDIARLVFFGTKRVIHQTHFKKKLKIDWFWRWLAPKLAKHKRYIDLVKLKAGSDNETFLFLQQSIPWLNESIWQDSHDNFNYHDANKEVNWPASWHLTGINDSLLGHPEDVKHFIAESNPQAKFSVLSVKAGNLVDYDHINILTHKLAVKDHFPKVLSWLNKFKNE</sequence>
<proteinExistence type="predicted"/>
<accession>A0ABU3A3L8</accession>
<dbReference type="Proteomes" id="UP001266357">
    <property type="component" value="Unassembled WGS sequence"/>
</dbReference>
<reference evidence="2 3" key="1">
    <citation type="submission" date="2023-09" db="EMBL/GenBank/DDBJ databases">
        <authorList>
            <person name="Rey-Velasco X."/>
        </authorList>
    </citation>
    <scope>NUCLEOTIDE SEQUENCE [LARGE SCALE GENOMIC DNA]</scope>
    <source>
        <strain evidence="2 3">W431</strain>
    </source>
</reference>
<protein>
    <submittedName>
        <fullName evidence="2">Alpha/beta fold hydrolase</fullName>
    </submittedName>
</protein>
<dbReference type="Pfam" id="PF12146">
    <property type="entry name" value="Hydrolase_4"/>
    <property type="match status" value="1"/>
</dbReference>
<dbReference type="PANTHER" id="PTHR11005">
    <property type="entry name" value="LYSOSOMAL ACID LIPASE-RELATED"/>
    <property type="match status" value="1"/>
</dbReference>